<dbReference type="EMBL" id="PVXO01000052">
    <property type="protein sequence ID" value="PRR78076.1"/>
    <property type="molecule type" value="Genomic_DNA"/>
</dbReference>
<dbReference type="AlphaFoldDB" id="A0A2T0B2I5"/>
<dbReference type="RefSeq" id="WP_106064075.1">
    <property type="nucleotide sequence ID" value="NZ_PVXO01000052.1"/>
</dbReference>
<sequence length="230" mass="26976">MSKINVKLLNKIIIINLFIIIIFTSCNFEESTEQHIDKYLSRNYSKLVLDGNDDFSYFKLLDKDLKRNEVFLTGEIHGTTMNTELELSFLKYLKEKANIKYYLSELSYSDAYFLNKYLDTGDENILKELFEELKDTPGCTKETYNKWIKVYEFNKALPNDKKIKVIGIDIEHQENIAIHCMYSLIPKNESPKKIRPLIKKLQDVYENNGVTAKFAKDFSLDLKKDIYGCN</sequence>
<dbReference type="PROSITE" id="PS51257">
    <property type="entry name" value="PROKAR_LIPOPROTEIN"/>
    <property type="match status" value="1"/>
</dbReference>
<dbReference type="Proteomes" id="UP000239706">
    <property type="component" value="Unassembled WGS sequence"/>
</dbReference>
<proteinExistence type="predicted"/>
<dbReference type="SUPFAM" id="SSF159501">
    <property type="entry name" value="EreA/ChaN-like"/>
    <property type="match status" value="1"/>
</dbReference>
<keyword evidence="2" id="KW-1185">Reference proteome</keyword>
<gene>
    <name evidence="1" type="ORF">CLLI_19960</name>
</gene>
<name>A0A2T0B2I5_9CLOT</name>
<evidence type="ECO:0000313" key="1">
    <source>
        <dbReference type="EMBL" id="PRR78076.1"/>
    </source>
</evidence>
<evidence type="ECO:0000313" key="2">
    <source>
        <dbReference type="Proteomes" id="UP000239706"/>
    </source>
</evidence>
<dbReference type="OrthoDB" id="1878475at2"/>
<accession>A0A2T0B2I5</accession>
<protein>
    <submittedName>
        <fullName evidence="1">Uncharacterized protein</fullName>
    </submittedName>
</protein>
<reference evidence="1 2" key="1">
    <citation type="submission" date="2018-03" db="EMBL/GenBank/DDBJ databases">
        <title>Genome sequence of Clostridium liquoris DSM 100320.</title>
        <authorList>
            <person name="Poehlein A."/>
            <person name="Daniel R."/>
        </authorList>
    </citation>
    <scope>NUCLEOTIDE SEQUENCE [LARGE SCALE GENOMIC DNA]</scope>
    <source>
        <strain evidence="1 2">DSM 100320</strain>
    </source>
</reference>
<organism evidence="1 2">
    <name type="scientific">Clostridium liquoris</name>
    <dbReference type="NCBI Taxonomy" id="1289519"/>
    <lineage>
        <taxon>Bacteria</taxon>
        <taxon>Bacillati</taxon>
        <taxon>Bacillota</taxon>
        <taxon>Clostridia</taxon>
        <taxon>Eubacteriales</taxon>
        <taxon>Clostridiaceae</taxon>
        <taxon>Clostridium</taxon>
    </lineage>
</organism>
<comment type="caution">
    <text evidence="1">The sequence shown here is derived from an EMBL/GenBank/DDBJ whole genome shotgun (WGS) entry which is preliminary data.</text>
</comment>